<dbReference type="FunFam" id="3.40.50.880:FF:000030">
    <property type="entry name" value="Gamma-glutamyl-gamma-aminobutyrate hydrolase PuuD"/>
    <property type="match status" value="1"/>
</dbReference>
<dbReference type="PROSITE" id="PS51273">
    <property type="entry name" value="GATASE_TYPE_1"/>
    <property type="match status" value="1"/>
</dbReference>
<dbReference type="KEGG" id="lala:AB8B28_09545"/>
<dbReference type="GO" id="GO:0005829">
    <property type="term" value="C:cytosol"/>
    <property type="evidence" value="ECO:0007669"/>
    <property type="project" value="TreeGrafter"/>
</dbReference>
<dbReference type="InterPro" id="IPR044668">
    <property type="entry name" value="PuuD-like"/>
</dbReference>
<dbReference type="RefSeq" id="WP_369715489.1">
    <property type="nucleotide sequence ID" value="NZ_CP165647.1"/>
</dbReference>
<dbReference type="EMBL" id="CP165647">
    <property type="protein sequence ID" value="XDU61886.1"/>
    <property type="molecule type" value="Genomic_DNA"/>
</dbReference>
<gene>
    <name evidence="1" type="ORF">AB8B28_09545</name>
</gene>
<name>A0AB39V2K6_9FUSO</name>
<protein>
    <submittedName>
        <fullName evidence="1">Gamma-glutamyl-gamma-aminobutyrate hydrolase family protein</fullName>
    </submittedName>
</protein>
<reference evidence="1" key="1">
    <citation type="submission" date="2024-07" db="EMBL/GenBank/DDBJ databases">
        <authorList>
            <person name="Li X.-J."/>
            <person name="Wang X."/>
        </authorList>
    </citation>
    <scope>NUCLEOTIDE SEQUENCE</scope>
    <source>
        <strain evidence="1">HSP-536</strain>
    </source>
</reference>
<dbReference type="GO" id="GO:0006598">
    <property type="term" value="P:polyamine catabolic process"/>
    <property type="evidence" value="ECO:0007669"/>
    <property type="project" value="TreeGrafter"/>
</dbReference>
<sequence length="248" mass="27861">MKKPIIGISSNILGLEKGLFAGYKRAYVDVSYVKAIINAGGVPHILPLNEHEEIIEEFVRNIDGILLTGGNDVFPLLYGEEPKEKLGEIFPERDKFDSLLIRFAIEYKKPIFGICRGMQIVNVECGGSLYQDLSYDENITIKHFQKARAHTPTHSISVANNCFLSDIYPEGVGFINSYHHQTINQIAPGFIVTAKSMDGVVEAIENISDDTFVIGVQWHPEMMAVNDETAQKLFKKFVNEVNLRKKDN</sequence>
<dbReference type="PANTHER" id="PTHR43235">
    <property type="entry name" value="GLUTAMINE AMIDOTRANSFERASE PB2B2.05-RELATED"/>
    <property type="match status" value="1"/>
</dbReference>
<accession>A0AB39V2K6</accession>
<keyword evidence="1" id="KW-0378">Hydrolase</keyword>
<organism evidence="1">
    <name type="scientific">Leptotrichia alba</name>
    <dbReference type="NCBI Taxonomy" id="3239304"/>
    <lineage>
        <taxon>Bacteria</taxon>
        <taxon>Fusobacteriati</taxon>
        <taxon>Fusobacteriota</taxon>
        <taxon>Fusobacteriia</taxon>
        <taxon>Fusobacteriales</taxon>
        <taxon>Leptotrichiaceae</taxon>
        <taxon>Leptotrichia</taxon>
    </lineage>
</organism>
<dbReference type="GO" id="GO:0033969">
    <property type="term" value="F:gamma-glutamyl-gamma-aminobutyrate hydrolase activity"/>
    <property type="evidence" value="ECO:0007669"/>
    <property type="project" value="TreeGrafter"/>
</dbReference>
<dbReference type="AlphaFoldDB" id="A0AB39V2K6"/>
<dbReference type="PANTHER" id="PTHR43235:SF1">
    <property type="entry name" value="GLUTAMINE AMIDOTRANSFERASE PB2B2.05-RELATED"/>
    <property type="match status" value="1"/>
</dbReference>
<dbReference type="SUPFAM" id="SSF52317">
    <property type="entry name" value="Class I glutamine amidotransferase-like"/>
    <property type="match status" value="1"/>
</dbReference>
<dbReference type="Pfam" id="PF07722">
    <property type="entry name" value="Peptidase_C26"/>
    <property type="match status" value="1"/>
</dbReference>
<dbReference type="InterPro" id="IPR029062">
    <property type="entry name" value="Class_I_gatase-like"/>
</dbReference>
<evidence type="ECO:0000313" key="1">
    <source>
        <dbReference type="EMBL" id="XDU61886.1"/>
    </source>
</evidence>
<dbReference type="Gene3D" id="3.40.50.880">
    <property type="match status" value="1"/>
</dbReference>
<proteinExistence type="predicted"/>
<dbReference type="CDD" id="cd01745">
    <property type="entry name" value="GATase1_2"/>
    <property type="match status" value="1"/>
</dbReference>
<dbReference type="InterPro" id="IPR011697">
    <property type="entry name" value="Peptidase_C26"/>
</dbReference>